<dbReference type="Proteomes" id="UP001500121">
    <property type="component" value="Unassembled WGS sequence"/>
</dbReference>
<evidence type="ECO:0008006" key="4">
    <source>
        <dbReference type="Google" id="ProtNLM"/>
    </source>
</evidence>
<name>A0ABP8Z3P3_9MICO</name>
<evidence type="ECO:0000313" key="3">
    <source>
        <dbReference type="Proteomes" id="UP001500121"/>
    </source>
</evidence>
<feature type="chain" id="PRO_5045866924" description="Ribosomally synthesized peptide with SipW-like signal peptide" evidence="1">
    <location>
        <begin position="35"/>
        <end position="214"/>
    </location>
</feature>
<keyword evidence="1" id="KW-0732">Signal</keyword>
<dbReference type="EMBL" id="BAABLP010000003">
    <property type="protein sequence ID" value="GAA4745675.1"/>
    <property type="molecule type" value="Genomic_DNA"/>
</dbReference>
<reference evidence="3" key="1">
    <citation type="journal article" date="2019" name="Int. J. Syst. Evol. Microbiol.">
        <title>The Global Catalogue of Microorganisms (GCM) 10K type strain sequencing project: providing services to taxonomists for standard genome sequencing and annotation.</title>
        <authorList>
            <consortium name="The Broad Institute Genomics Platform"/>
            <consortium name="The Broad Institute Genome Sequencing Center for Infectious Disease"/>
            <person name="Wu L."/>
            <person name="Ma J."/>
        </authorList>
    </citation>
    <scope>NUCLEOTIDE SEQUENCE [LARGE SCALE GENOMIC DNA]</scope>
    <source>
        <strain evidence="3">JCM 19015</strain>
    </source>
</reference>
<accession>A0ABP8Z3P3</accession>
<organism evidence="2 3">
    <name type="scientific">Amnibacterium soli</name>
    <dbReference type="NCBI Taxonomy" id="1282736"/>
    <lineage>
        <taxon>Bacteria</taxon>
        <taxon>Bacillati</taxon>
        <taxon>Actinomycetota</taxon>
        <taxon>Actinomycetes</taxon>
        <taxon>Micrococcales</taxon>
        <taxon>Microbacteriaceae</taxon>
        <taxon>Amnibacterium</taxon>
    </lineage>
</organism>
<evidence type="ECO:0000256" key="1">
    <source>
        <dbReference type="SAM" id="SignalP"/>
    </source>
</evidence>
<proteinExistence type="predicted"/>
<dbReference type="RefSeq" id="WP_345480677.1">
    <property type="nucleotide sequence ID" value="NZ_BAABLP010000003.1"/>
</dbReference>
<evidence type="ECO:0000313" key="2">
    <source>
        <dbReference type="EMBL" id="GAA4745675.1"/>
    </source>
</evidence>
<feature type="signal peptide" evidence="1">
    <location>
        <begin position="1"/>
        <end position="34"/>
    </location>
</feature>
<keyword evidence="3" id="KW-1185">Reference proteome</keyword>
<comment type="caution">
    <text evidence="2">The sequence shown here is derived from an EMBL/GenBank/DDBJ whole genome shotgun (WGS) entry which is preliminary data.</text>
</comment>
<protein>
    <recommendedName>
        <fullName evidence="4">Ribosomally synthesized peptide with SipW-like signal peptide</fullName>
    </recommendedName>
</protein>
<gene>
    <name evidence="2" type="ORF">GCM10025783_16920</name>
</gene>
<sequence length="214" mass="21166">MTSPTVQRRRRRRLLAVATAGLALCIGVSVTSLAAWQQSITVAGSDGNGGFGSSLLKIELSLDGGTTWTAATVNANGSLNFGSNASLLTPGDTVYASVLLRAAAGSRGADVTLQGGTVGSDALLGALTYGARLGVLRADCNAASFPSAGQVLVNAGSVLSAAAPTSFSVPTPTTTGQPGTAVGVCLAVSLPTGVPSALGGQTTSPLWRFDATSR</sequence>